<dbReference type="AlphaFoldDB" id="A0A6J4HGY1"/>
<organism evidence="2">
    <name type="scientific">uncultured Acidimicrobiales bacterium</name>
    <dbReference type="NCBI Taxonomy" id="310071"/>
    <lineage>
        <taxon>Bacteria</taxon>
        <taxon>Bacillati</taxon>
        <taxon>Actinomycetota</taxon>
        <taxon>Acidimicrobiia</taxon>
        <taxon>Acidimicrobiales</taxon>
        <taxon>environmental samples</taxon>
    </lineage>
</organism>
<gene>
    <name evidence="2" type="ORF">AVDCRST_MAG76-702</name>
</gene>
<feature type="compositionally biased region" description="Low complexity" evidence="1">
    <location>
        <begin position="11"/>
        <end position="25"/>
    </location>
</feature>
<name>A0A6J4HGY1_9ACTN</name>
<reference evidence="2" key="1">
    <citation type="submission" date="2020-02" db="EMBL/GenBank/DDBJ databases">
        <authorList>
            <person name="Meier V. D."/>
        </authorList>
    </citation>
    <scope>NUCLEOTIDE SEQUENCE</scope>
    <source>
        <strain evidence="2">AVDCRST_MAG76</strain>
    </source>
</reference>
<accession>A0A6J4HGY1</accession>
<feature type="compositionally biased region" description="Low complexity" evidence="1">
    <location>
        <begin position="37"/>
        <end position="46"/>
    </location>
</feature>
<protein>
    <submittedName>
        <fullName evidence="2">Uncharacterized protein</fullName>
    </submittedName>
</protein>
<evidence type="ECO:0000313" key="2">
    <source>
        <dbReference type="EMBL" id="CAA9221087.1"/>
    </source>
</evidence>
<proteinExistence type="predicted"/>
<feature type="non-terminal residue" evidence="2">
    <location>
        <position position="46"/>
    </location>
</feature>
<feature type="non-terminal residue" evidence="2">
    <location>
        <position position="1"/>
    </location>
</feature>
<feature type="region of interest" description="Disordered" evidence="1">
    <location>
        <begin position="1"/>
        <end position="46"/>
    </location>
</feature>
<dbReference type="EMBL" id="CADCSZ010000040">
    <property type="protein sequence ID" value="CAA9221087.1"/>
    <property type="molecule type" value="Genomic_DNA"/>
</dbReference>
<evidence type="ECO:0000256" key="1">
    <source>
        <dbReference type="SAM" id="MobiDB-lite"/>
    </source>
</evidence>
<sequence>GSVGGHQGERGVAVAGTAGPAPASRGSRRHGSGRAGSGPPSRATGV</sequence>